<sequence>MIDMPPPPPPAAGAETELTCDFNTEASIVEDLDLEELFNTKGRAGSASASGPRDAAEPAAAAEGARGEASKVPATAGLLLAAAGIEGLERELAGVRGELRKQRAEQAPAGDGLLLAAAGLEGLERKIDGMRGELCEGLREQRDEQVPAANGLLLAAAGLEGLERKIEGMRGDLCEGLRERCEEQVPAANGLLLAAAGLEGLERELMGMRGELRQGLHVAFQAPEVAAAGLDCMGRELVGIRGELREGLRQGREERAALRCELAQLHAQRASSRAEVPAKLGPLVVAGLGRPRPGRRPATATQRSRRQSCNRPESASARLRAAVGLEAGLGRAAPDASRRRAVELLRASQPLCCQGPWPDTAGGPLSRPPKAAAGRDLAAEVRAIFAARRREER</sequence>
<protein>
    <submittedName>
        <fullName evidence="2">Uncharacterized protein</fullName>
    </submittedName>
</protein>
<proteinExistence type="predicted"/>
<gene>
    <name evidence="2" type="ORF">AMON00008_LOCUS63995</name>
</gene>
<reference evidence="2" key="1">
    <citation type="submission" date="2021-01" db="EMBL/GenBank/DDBJ databases">
        <authorList>
            <person name="Corre E."/>
            <person name="Pelletier E."/>
            <person name="Niang G."/>
            <person name="Scheremetjew M."/>
            <person name="Finn R."/>
            <person name="Kale V."/>
            <person name="Holt S."/>
            <person name="Cochrane G."/>
            <person name="Meng A."/>
            <person name="Brown T."/>
            <person name="Cohen L."/>
        </authorList>
    </citation>
    <scope>NUCLEOTIDE SEQUENCE</scope>
    <source>
        <strain evidence="2">CCMP3105</strain>
    </source>
</reference>
<evidence type="ECO:0000256" key="1">
    <source>
        <dbReference type="SAM" id="MobiDB-lite"/>
    </source>
</evidence>
<name>A0A7S4VV34_9DINO</name>
<dbReference type="EMBL" id="HBNR01089226">
    <property type="protein sequence ID" value="CAE4667775.1"/>
    <property type="molecule type" value="Transcribed_RNA"/>
</dbReference>
<feature type="region of interest" description="Disordered" evidence="1">
    <location>
        <begin position="353"/>
        <end position="372"/>
    </location>
</feature>
<evidence type="ECO:0000313" key="2">
    <source>
        <dbReference type="EMBL" id="CAE4667775.1"/>
    </source>
</evidence>
<accession>A0A7S4VV34</accession>
<organism evidence="2">
    <name type="scientific">Alexandrium monilatum</name>
    <dbReference type="NCBI Taxonomy" id="311494"/>
    <lineage>
        <taxon>Eukaryota</taxon>
        <taxon>Sar</taxon>
        <taxon>Alveolata</taxon>
        <taxon>Dinophyceae</taxon>
        <taxon>Gonyaulacales</taxon>
        <taxon>Pyrocystaceae</taxon>
        <taxon>Alexandrium</taxon>
    </lineage>
</organism>
<dbReference type="AlphaFoldDB" id="A0A7S4VV34"/>
<feature type="region of interest" description="Disordered" evidence="1">
    <location>
        <begin position="43"/>
        <end position="68"/>
    </location>
</feature>
<feature type="region of interest" description="Disordered" evidence="1">
    <location>
        <begin position="285"/>
        <end position="316"/>
    </location>
</feature>
<feature type="compositionally biased region" description="Low complexity" evidence="1">
    <location>
        <begin position="49"/>
        <end position="64"/>
    </location>
</feature>